<gene>
    <name evidence="3" type="ORF">SAMN04490243_0493</name>
</gene>
<dbReference type="EMBL" id="FOYQ01000001">
    <property type="protein sequence ID" value="SFR32464.1"/>
    <property type="molecule type" value="Genomic_DNA"/>
</dbReference>
<keyword evidence="2" id="KW-0472">Membrane</keyword>
<keyword evidence="2" id="KW-1133">Transmembrane helix</keyword>
<feature type="region of interest" description="Disordered" evidence="1">
    <location>
        <begin position="75"/>
        <end position="119"/>
    </location>
</feature>
<sequence>MAPVEFEKNLREKLRDRKITPAADSWDRIASQLGPEPKRKQAIIKPWMYAVAAAVVLFLALRTVLFQGAELPPTQEVVVSPETEKVSEEDKQQPERSENEGESVLPDEQDIQEDIAPEVEKKREEILYGGIKPEPIKEEVLAMESENSNIESDSILMNQRIDREIDSLLTRLAVLESDGEQISDATIDSLLREAEVALAGAPKISNTGTVDATALLSEVEVELDRSFREELFDQLKSRFTKVRLAMAQRNQ</sequence>
<dbReference type="RefSeq" id="WP_092980398.1">
    <property type="nucleotide sequence ID" value="NZ_FOYQ01000001.1"/>
</dbReference>
<feature type="compositionally biased region" description="Acidic residues" evidence="1">
    <location>
        <begin position="105"/>
        <end position="117"/>
    </location>
</feature>
<evidence type="ECO:0000313" key="3">
    <source>
        <dbReference type="EMBL" id="SFR32464.1"/>
    </source>
</evidence>
<dbReference type="Proteomes" id="UP000199534">
    <property type="component" value="Unassembled WGS sequence"/>
</dbReference>
<keyword evidence="2" id="KW-0812">Transmembrane</keyword>
<feature type="compositionally biased region" description="Basic and acidic residues" evidence="1">
    <location>
        <begin position="82"/>
        <end position="99"/>
    </location>
</feature>
<evidence type="ECO:0000256" key="1">
    <source>
        <dbReference type="SAM" id="MobiDB-lite"/>
    </source>
</evidence>
<name>A0A1I6FRD0_9FLAO</name>
<protein>
    <submittedName>
        <fullName evidence="3">Uncharacterized protein</fullName>
    </submittedName>
</protein>
<keyword evidence="4" id="KW-1185">Reference proteome</keyword>
<evidence type="ECO:0000256" key="2">
    <source>
        <dbReference type="SAM" id="Phobius"/>
    </source>
</evidence>
<dbReference type="STRING" id="400055.SAMN04490243_0493"/>
<proteinExistence type="predicted"/>
<evidence type="ECO:0000313" key="4">
    <source>
        <dbReference type="Proteomes" id="UP000199534"/>
    </source>
</evidence>
<dbReference type="OrthoDB" id="1247025at2"/>
<organism evidence="3 4">
    <name type="scientific">Robiginitalea myxolifaciens</name>
    <dbReference type="NCBI Taxonomy" id="400055"/>
    <lineage>
        <taxon>Bacteria</taxon>
        <taxon>Pseudomonadati</taxon>
        <taxon>Bacteroidota</taxon>
        <taxon>Flavobacteriia</taxon>
        <taxon>Flavobacteriales</taxon>
        <taxon>Flavobacteriaceae</taxon>
        <taxon>Robiginitalea</taxon>
    </lineage>
</organism>
<accession>A0A1I6FRD0</accession>
<reference evidence="3 4" key="1">
    <citation type="submission" date="2016-10" db="EMBL/GenBank/DDBJ databases">
        <authorList>
            <person name="de Groot N.N."/>
        </authorList>
    </citation>
    <scope>NUCLEOTIDE SEQUENCE [LARGE SCALE GENOMIC DNA]</scope>
    <source>
        <strain evidence="3 4">DSM 21019</strain>
    </source>
</reference>
<dbReference type="AlphaFoldDB" id="A0A1I6FRD0"/>
<feature type="transmembrane region" description="Helical" evidence="2">
    <location>
        <begin position="47"/>
        <end position="65"/>
    </location>
</feature>